<reference evidence="3" key="2">
    <citation type="submission" date="2021-05" db="EMBL/GenBank/DDBJ databases">
        <authorList>
            <person name="Moolhuijzen P.M."/>
            <person name="Moffat C.S."/>
        </authorList>
    </citation>
    <scope>NUCLEOTIDE SEQUENCE</scope>
    <source>
        <strain evidence="3">86-124</strain>
    </source>
</reference>
<dbReference type="Proteomes" id="UP000245464">
    <property type="component" value="Chromosome 3"/>
</dbReference>
<name>A0A2W1H2J8_9PLEO</name>
<dbReference type="GO" id="GO:0031177">
    <property type="term" value="F:phosphopantetheine binding"/>
    <property type="evidence" value="ECO:0007669"/>
    <property type="project" value="TreeGrafter"/>
</dbReference>
<organism evidence="2 4">
    <name type="scientific">Pyrenophora tritici-repentis</name>
    <dbReference type="NCBI Taxonomy" id="45151"/>
    <lineage>
        <taxon>Eukaryota</taxon>
        <taxon>Fungi</taxon>
        <taxon>Dikarya</taxon>
        <taxon>Ascomycota</taxon>
        <taxon>Pezizomycotina</taxon>
        <taxon>Dothideomycetes</taxon>
        <taxon>Pleosporomycetidae</taxon>
        <taxon>Pleosporales</taxon>
        <taxon>Pleosporineae</taxon>
        <taxon>Pleosporaceae</taxon>
        <taxon>Pyrenophora</taxon>
    </lineage>
</organism>
<keyword evidence="5" id="KW-1185">Reference proteome</keyword>
<dbReference type="EMBL" id="NQIK02000003">
    <property type="protein sequence ID" value="KAF7572529.1"/>
    <property type="molecule type" value="Genomic_DNA"/>
</dbReference>
<feature type="domain" description="AMP-dependent synthetase/ligase" evidence="1">
    <location>
        <begin position="3"/>
        <end position="124"/>
    </location>
</feature>
<dbReference type="PANTHER" id="PTHR45527:SF1">
    <property type="entry name" value="FATTY ACID SYNTHASE"/>
    <property type="match status" value="1"/>
</dbReference>
<dbReference type="SUPFAM" id="SSF56801">
    <property type="entry name" value="Acetyl-CoA synthetase-like"/>
    <property type="match status" value="1"/>
</dbReference>
<reference evidence="5" key="4">
    <citation type="journal article" date="2022" name="Microb. Genom.">
        <title>A global pangenome for the wheat fungal pathogen Pyrenophora tritici-repentis and prediction of effector protein structural homology.</title>
        <authorList>
            <person name="Moolhuijzen P.M."/>
            <person name="See P.T."/>
            <person name="Shi G."/>
            <person name="Powell H.R."/>
            <person name="Cockram J."/>
            <person name="Jorgensen L.N."/>
            <person name="Benslimane H."/>
            <person name="Strelkov S.E."/>
            <person name="Turner J."/>
            <person name="Liu Z."/>
            <person name="Moffat C.S."/>
        </authorList>
    </citation>
    <scope>NUCLEOTIDE SEQUENCE [LARGE SCALE GENOMIC DNA]</scope>
</reference>
<sequence length="138" mass="15005">MARPTAPAICAWDGEMTYGELDALSSRIAGHLVELGVKPEVIVPLCFEKSMWTVVAMLAVLKAGGAFAPLDPEHPASRHEEIFRQTKARVVLASERHTSLCKRDGRAVVTVNKASAYQLLSEASERRVHPNAQSATIN</sequence>
<dbReference type="Pfam" id="PF00501">
    <property type="entry name" value="AMP-binding"/>
    <property type="match status" value="1"/>
</dbReference>
<evidence type="ECO:0000313" key="4">
    <source>
        <dbReference type="Proteomes" id="UP000245464"/>
    </source>
</evidence>
<comment type="caution">
    <text evidence="2">The sequence shown here is derived from an EMBL/GenBank/DDBJ whole genome shotgun (WGS) entry which is preliminary data.</text>
</comment>
<evidence type="ECO:0000259" key="1">
    <source>
        <dbReference type="Pfam" id="PF00501"/>
    </source>
</evidence>
<dbReference type="GO" id="GO:0043041">
    <property type="term" value="P:amino acid activation for nonribosomal peptide biosynthetic process"/>
    <property type="evidence" value="ECO:0007669"/>
    <property type="project" value="TreeGrafter"/>
</dbReference>
<dbReference type="GO" id="GO:0005737">
    <property type="term" value="C:cytoplasm"/>
    <property type="evidence" value="ECO:0007669"/>
    <property type="project" value="TreeGrafter"/>
</dbReference>
<dbReference type="AlphaFoldDB" id="A0A2W1H2J8"/>
<reference evidence="2" key="1">
    <citation type="journal article" date="2018" name="BMC Genomics">
        <title>Comparative genomics of the wheat fungal pathogen Pyrenophora tritici-repentis reveals chromosomal variations and genome plasticity.</title>
        <authorList>
            <person name="Moolhuijzen P."/>
            <person name="See P.T."/>
            <person name="Hane J.K."/>
            <person name="Shi G."/>
            <person name="Liu Z."/>
            <person name="Oliver R.P."/>
            <person name="Moffat C.S."/>
        </authorList>
    </citation>
    <scope>NUCLEOTIDE SEQUENCE [LARGE SCALE GENOMIC DNA]</scope>
    <source>
        <strain evidence="2">M4</strain>
    </source>
</reference>
<dbReference type="EMBL" id="NRDI02000029">
    <property type="protein sequence ID" value="KAI1508111.1"/>
    <property type="molecule type" value="Genomic_DNA"/>
</dbReference>
<protein>
    <submittedName>
        <fullName evidence="3">Non-ribosomal peptide synthetase module protein</fullName>
    </submittedName>
</protein>
<reference evidence="3" key="3">
    <citation type="journal article" date="2022" name="bioRxiv">
        <title>A global pangenome for the wheat fungal pathogen Pyrenophora tritici-repentis and prediction of effector protein structural homology.</title>
        <authorList>
            <person name="Moolhuijzen P."/>
            <person name="See P.T."/>
            <person name="Shi G."/>
            <person name="Powell H.R."/>
            <person name="Cockram J."/>
            <person name="Jorgensen L.N."/>
            <person name="Benslimane H."/>
            <person name="Strelkov S.E."/>
            <person name="Turner J."/>
            <person name="Liu Z."/>
            <person name="Moffat C.S."/>
        </authorList>
    </citation>
    <scope>NUCLEOTIDE SEQUENCE</scope>
    <source>
        <strain evidence="3">86-124</strain>
    </source>
</reference>
<proteinExistence type="predicted"/>
<dbReference type="InterPro" id="IPR000873">
    <property type="entry name" value="AMP-dep_synth/lig_dom"/>
</dbReference>
<evidence type="ECO:0000313" key="3">
    <source>
        <dbReference type="EMBL" id="KAI1508111.1"/>
    </source>
</evidence>
<dbReference type="Gene3D" id="3.40.50.980">
    <property type="match status" value="2"/>
</dbReference>
<evidence type="ECO:0000313" key="5">
    <source>
        <dbReference type="Proteomes" id="UP000249757"/>
    </source>
</evidence>
<dbReference type="GO" id="GO:0044550">
    <property type="term" value="P:secondary metabolite biosynthetic process"/>
    <property type="evidence" value="ECO:0007669"/>
    <property type="project" value="TreeGrafter"/>
</dbReference>
<dbReference type="PANTHER" id="PTHR45527">
    <property type="entry name" value="NONRIBOSOMAL PEPTIDE SYNTHETASE"/>
    <property type="match status" value="1"/>
</dbReference>
<dbReference type="Proteomes" id="UP000249757">
    <property type="component" value="Unassembled WGS sequence"/>
</dbReference>
<gene>
    <name evidence="3" type="ORF">Ptr86124_013033</name>
    <name evidence="2" type="ORF">PtrM4_074340</name>
</gene>
<accession>A0A2W1H2J8</accession>
<evidence type="ECO:0000313" key="2">
    <source>
        <dbReference type="EMBL" id="KAF7572529.1"/>
    </source>
</evidence>